<dbReference type="InterPro" id="IPR004274">
    <property type="entry name" value="FCP1_dom"/>
</dbReference>
<dbReference type="SMART" id="SM00577">
    <property type="entry name" value="CPDc"/>
    <property type="match status" value="1"/>
</dbReference>
<comment type="catalytic activity">
    <reaction evidence="4 6">
        <text>O-phospho-L-seryl-[protein] + H2O = L-seryl-[protein] + phosphate</text>
        <dbReference type="Rhea" id="RHEA:20629"/>
        <dbReference type="Rhea" id="RHEA-COMP:9863"/>
        <dbReference type="Rhea" id="RHEA-COMP:11604"/>
        <dbReference type="ChEBI" id="CHEBI:15377"/>
        <dbReference type="ChEBI" id="CHEBI:29999"/>
        <dbReference type="ChEBI" id="CHEBI:43474"/>
        <dbReference type="ChEBI" id="CHEBI:83421"/>
        <dbReference type="EC" id="3.1.3.16"/>
    </reaction>
</comment>
<name>A0A0D2B307_9PEZI</name>
<dbReference type="Proteomes" id="UP000053259">
    <property type="component" value="Unassembled WGS sequence"/>
</dbReference>
<dbReference type="InterPro" id="IPR036412">
    <property type="entry name" value="HAD-like_sf"/>
</dbReference>
<evidence type="ECO:0000259" key="8">
    <source>
        <dbReference type="PROSITE" id="PS50172"/>
    </source>
</evidence>
<comment type="catalytic activity">
    <reaction evidence="5 6">
        <text>O-phospho-L-threonyl-[protein] + H2O = L-threonyl-[protein] + phosphate</text>
        <dbReference type="Rhea" id="RHEA:47004"/>
        <dbReference type="Rhea" id="RHEA-COMP:11060"/>
        <dbReference type="Rhea" id="RHEA-COMP:11605"/>
        <dbReference type="ChEBI" id="CHEBI:15377"/>
        <dbReference type="ChEBI" id="CHEBI:30013"/>
        <dbReference type="ChEBI" id="CHEBI:43474"/>
        <dbReference type="ChEBI" id="CHEBI:61977"/>
        <dbReference type="EC" id="3.1.3.16"/>
    </reaction>
</comment>
<dbReference type="InterPro" id="IPR001357">
    <property type="entry name" value="BRCT_dom"/>
</dbReference>
<dbReference type="STRING" id="253628.A0A0D2B307"/>
<dbReference type="SMART" id="SM00292">
    <property type="entry name" value="BRCT"/>
    <property type="match status" value="1"/>
</dbReference>
<evidence type="ECO:0000256" key="2">
    <source>
        <dbReference type="ARBA" id="ARBA00022801"/>
    </source>
</evidence>
<evidence type="ECO:0000256" key="5">
    <source>
        <dbReference type="ARBA" id="ARBA00048336"/>
    </source>
</evidence>
<evidence type="ECO:0000256" key="6">
    <source>
        <dbReference type="RuleBase" id="RU366066"/>
    </source>
</evidence>
<evidence type="ECO:0000259" key="9">
    <source>
        <dbReference type="PROSITE" id="PS50969"/>
    </source>
</evidence>
<accession>A0A0D2B307</accession>
<evidence type="ECO:0000256" key="7">
    <source>
        <dbReference type="SAM" id="MobiDB-lite"/>
    </source>
</evidence>
<keyword evidence="2 6" id="KW-0378">Hydrolase</keyword>
<dbReference type="Pfam" id="PF03031">
    <property type="entry name" value="NIF"/>
    <property type="match status" value="1"/>
</dbReference>
<keyword evidence="3 6" id="KW-0539">Nucleus</keyword>
<reference evidence="10 11" key="1">
    <citation type="submission" date="2015-01" db="EMBL/GenBank/DDBJ databases">
        <title>The Genome Sequence of Ochroconis gallopava CBS43764.</title>
        <authorList>
            <consortium name="The Broad Institute Genomics Platform"/>
            <person name="Cuomo C."/>
            <person name="de Hoog S."/>
            <person name="Gorbushina A."/>
            <person name="Stielow B."/>
            <person name="Teixiera M."/>
            <person name="Abouelleil A."/>
            <person name="Chapman S.B."/>
            <person name="Priest M."/>
            <person name="Young S.K."/>
            <person name="Wortman J."/>
            <person name="Nusbaum C."/>
            <person name="Birren B."/>
        </authorList>
    </citation>
    <scope>NUCLEOTIDE SEQUENCE [LARGE SCALE GENOMIC DNA]</scope>
    <source>
        <strain evidence="10 11">CBS 43764</strain>
    </source>
</reference>
<evidence type="ECO:0000256" key="3">
    <source>
        <dbReference type="ARBA" id="ARBA00023242"/>
    </source>
</evidence>
<dbReference type="PANTHER" id="PTHR23081:SF36">
    <property type="entry name" value="RNA POLYMERASE II SUBUNIT A C-TERMINAL DOMAIN PHOSPHATASE"/>
    <property type="match status" value="1"/>
</dbReference>
<feature type="region of interest" description="Disordered" evidence="7">
    <location>
        <begin position="684"/>
        <end position="842"/>
    </location>
</feature>
<feature type="region of interest" description="Disordered" evidence="7">
    <location>
        <begin position="645"/>
        <end position="670"/>
    </location>
</feature>
<dbReference type="GeneID" id="27311532"/>
<feature type="compositionally biased region" description="Polar residues" evidence="7">
    <location>
        <begin position="755"/>
        <end position="776"/>
    </location>
</feature>
<dbReference type="GO" id="GO:0005634">
    <property type="term" value="C:nucleus"/>
    <property type="evidence" value="ECO:0007669"/>
    <property type="project" value="UniProtKB-SubCell"/>
</dbReference>
<dbReference type="PROSITE" id="PS50969">
    <property type="entry name" value="FCP1"/>
    <property type="match status" value="1"/>
</dbReference>
<proteinExistence type="predicted"/>
<feature type="compositionally biased region" description="Acidic residues" evidence="7">
    <location>
        <begin position="789"/>
        <end position="821"/>
    </location>
</feature>
<evidence type="ECO:0000256" key="1">
    <source>
        <dbReference type="ARBA" id="ARBA00004123"/>
    </source>
</evidence>
<feature type="compositionally biased region" description="Acidic residues" evidence="7">
    <location>
        <begin position="684"/>
        <end position="696"/>
    </location>
</feature>
<dbReference type="HOGENOM" id="CLU_007683_0_2_1"/>
<dbReference type="SUPFAM" id="SSF56784">
    <property type="entry name" value="HAD-like"/>
    <property type="match status" value="1"/>
</dbReference>
<feature type="compositionally biased region" description="Low complexity" evidence="7">
    <location>
        <begin position="697"/>
        <end position="709"/>
    </location>
</feature>
<gene>
    <name evidence="10" type="ORF">PV09_03559</name>
</gene>
<dbReference type="NCBIfam" id="TIGR02250">
    <property type="entry name" value="FCP1_euk"/>
    <property type="match status" value="1"/>
</dbReference>
<dbReference type="OrthoDB" id="10249888at2759"/>
<feature type="domain" description="BRCT" evidence="8">
    <location>
        <begin position="523"/>
        <end position="617"/>
    </location>
</feature>
<feature type="region of interest" description="Disordered" evidence="7">
    <location>
        <begin position="427"/>
        <end position="451"/>
    </location>
</feature>
<evidence type="ECO:0000313" key="10">
    <source>
        <dbReference type="EMBL" id="KIW05699.1"/>
    </source>
</evidence>
<dbReference type="InterPro" id="IPR036420">
    <property type="entry name" value="BRCT_dom_sf"/>
</dbReference>
<dbReference type="PANTHER" id="PTHR23081">
    <property type="entry name" value="RNA POLYMERASE II CTD PHOSPHATASE"/>
    <property type="match status" value="1"/>
</dbReference>
<dbReference type="CDD" id="cd17729">
    <property type="entry name" value="BRCT_CTDP1"/>
    <property type="match status" value="1"/>
</dbReference>
<dbReference type="EMBL" id="KN847537">
    <property type="protein sequence ID" value="KIW05699.1"/>
    <property type="molecule type" value="Genomic_DNA"/>
</dbReference>
<dbReference type="InterPro" id="IPR011947">
    <property type="entry name" value="FCP1_euk"/>
</dbReference>
<protein>
    <recommendedName>
        <fullName evidence="6">RNA polymerase II subunit A C-terminal domain phosphatase</fullName>
        <ecNumber evidence="6">3.1.3.16</ecNumber>
    </recommendedName>
</protein>
<dbReference type="RefSeq" id="XP_016215568.1">
    <property type="nucleotide sequence ID" value="XM_016356775.1"/>
</dbReference>
<comment type="subcellular location">
    <subcellularLocation>
        <location evidence="1 6">Nucleus</location>
    </subcellularLocation>
</comment>
<evidence type="ECO:0000313" key="11">
    <source>
        <dbReference type="Proteomes" id="UP000053259"/>
    </source>
</evidence>
<dbReference type="EC" id="3.1.3.16" evidence="6"/>
<dbReference type="Gene3D" id="3.40.50.1000">
    <property type="entry name" value="HAD superfamily/HAD-like"/>
    <property type="match status" value="1"/>
</dbReference>
<feature type="domain" description="FCP1 homology" evidence="9">
    <location>
        <begin position="156"/>
        <end position="332"/>
    </location>
</feature>
<dbReference type="SUPFAM" id="SSF52113">
    <property type="entry name" value="BRCT domain"/>
    <property type="match status" value="1"/>
</dbReference>
<keyword evidence="11" id="KW-1185">Reference proteome</keyword>
<feature type="region of interest" description="Disordered" evidence="7">
    <location>
        <begin position="340"/>
        <end position="379"/>
    </location>
</feature>
<dbReference type="FunFam" id="3.40.50.1000:FF:000142">
    <property type="entry name" value="Similar to FCP1-like phosphatase"/>
    <property type="match status" value="1"/>
</dbReference>
<dbReference type="Gene3D" id="3.40.50.10190">
    <property type="entry name" value="BRCT domain"/>
    <property type="match status" value="1"/>
</dbReference>
<dbReference type="InterPro" id="IPR039189">
    <property type="entry name" value="Fcp1"/>
</dbReference>
<dbReference type="CDD" id="cd07521">
    <property type="entry name" value="HAD_FCP1-like"/>
    <property type="match status" value="1"/>
</dbReference>
<dbReference type="PROSITE" id="PS50172">
    <property type="entry name" value="BRCT"/>
    <property type="match status" value="1"/>
</dbReference>
<evidence type="ECO:0000256" key="4">
    <source>
        <dbReference type="ARBA" id="ARBA00047761"/>
    </source>
</evidence>
<organism evidence="10 11">
    <name type="scientific">Verruconis gallopava</name>
    <dbReference type="NCBI Taxonomy" id="253628"/>
    <lineage>
        <taxon>Eukaryota</taxon>
        <taxon>Fungi</taxon>
        <taxon>Dikarya</taxon>
        <taxon>Ascomycota</taxon>
        <taxon>Pezizomycotina</taxon>
        <taxon>Dothideomycetes</taxon>
        <taxon>Pleosporomycetidae</taxon>
        <taxon>Venturiales</taxon>
        <taxon>Sympoventuriaceae</taxon>
        <taxon>Verruconis</taxon>
    </lineage>
</organism>
<comment type="function">
    <text evidence="6">This promotes the activity of RNA polymerase II.</text>
</comment>
<dbReference type="VEuPathDB" id="FungiDB:PV09_03559"/>
<dbReference type="AlphaFoldDB" id="A0A0D2B307"/>
<feature type="compositionally biased region" description="Acidic residues" evidence="7">
    <location>
        <begin position="645"/>
        <end position="658"/>
    </location>
</feature>
<dbReference type="InParanoid" id="A0A0D2B307"/>
<dbReference type="FunCoup" id="A0A0D2B307">
    <property type="interactions" value="788"/>
</dbReference>
<sequence>MIICTTSQHYPITVSKLLVQPGAEVSLFDALFKYTYKSPVIEGDKYGDEHEVLKTFPEEFKSETSGTVRQWFIKVGDVLTRPGIRIVEIEEPCSHEELFGNLCVICGVDVTQLDNYLTSRPNASRATVATSHNNTALKVSERVANTRSEELTRRLLESRKLSLVVDLDQTIIHATVDPTVAEWQKDPDNPNYDAVKDVKAFQLLDDGPGMRGCWYYIKLRPGLDQFLQAIAKKYELHIYTMGTRAYAQNIAKIVDPQHKIFGDRILSRDESGSMTAKNLHRLFPVTTDMVVIIDDRGDVWHWNANLVKVSPYDFFVGIGDINSSFLPKTQGAVPKPKVGRTVATNGGAPAAGNLADKGKERVLDTQSADNGDMAPDDEDSDLGAQIVAMAGSGTDADFTAQTEAQEELIATQLEDRPLLRRQEALDQLDEAEDVNGDGSETSSEHSQRHRHNLLRDDDDELQYLQKHLEDVHRAFFEEFDARKRRMAAGRVAELRGDKTSPKKAPVVDDLELVPDVKVIMPAMKRQVLQGVVICFTGVIPQGIDHKKSDLGMWAQSFGARINTHLTKSTTHVIAHKDRRTSKVRQATQHPRIQIVSVSWLYECFSRWEHVDEGPHTIEFDRDAGHHDSLPFDEFEEGVILTPSEDGEEISDLPDDQEGEPLSPTFEKGEMDWKEANDELKEFMGSDDESEFDEGSESDASNASISSSRSETQTRKRKRTPSSVDGEREGEDADGSASGGVNGSALQKRRKKASERTTGLTNVTVASESSGLPSPETTGPEEGNGVANGAEDDMEEEVEGQGEGEGEEDEDGGDIDEEDDDDFAKMMEEAMASASDDEEDVES</sequence>
<dbReference type="GO" id="GO:0008420">
    <property type="term" value="F:RNA polymerase II CTD heptapeptide repeat phosphatase activity"/>
    <property type="evidence" value="ECO:0007669"/>
    <property type="project" value="UniProtKB-UniRule"/>
</dbReference>
<dbReference type="Pfam" id="PF00533">
    <property type="entry name" value="BRCT"/>
    <property type="match status" value="1"/>
</dbReference>
<dbReference type="InterPro" id="IPR023214">
    <property type="entry name" value="HAD_sf"/>
</dbReference>